<dbReference type="InterPro" id="IPR013196">
    <property type="entry name" value="HTH_11"/>
</dbReference>
<dbReference type="Gene3D" id="1.10.10.10">
    <property type="entry name" value="Winged helix-like DNA-binding domain superfamily/Winged helix DNA-binding domain"/>
    <property type="match status" value="1"/>
</dbReference>
<dbReference type="InterPro" id="IPR036390">
    <property type="entry name" value="WH_DNA-bd_sf"/>
</dbReference>
<dbReference type="GO" id="GO:0005524">
    <property type="term" value="F:ATP binding"/>
    <property type="evidence" value="ECO:0007669"/>
    <property type="project" value="UniProtKB-UniRule"/>
</dbReference>
<dbReference type="GO" id="GO:0016740">
    <property type="term" value="F:transferase activity"/>
    <property type="evidence" value="ECO:0007669"/>
    <property type="project" value="UniProtKB-ARBA"/>
</dbReference>
<dbReference type="Gene3D" id="3.30.930.10">
    <property type="entry name" value="Bira Bifunctional Protein, Domain 2"/>
    <property type="match status" value="1"/>
</dbReference>
<feature type="DNA-binding region" description="H-T-H motif" evidence="5">
    <location>
        <begin position="23"/>
        <end position="42"/>
    </location>
</feature>
<comment type="caution">
    <text evidence="7">The sequence shown here is derived from an EMBL/GenBank/DDBJ whole genome shotgun (WGS) entry which is preliminary data.</text>
</comment>
<proteinExistence type="inferred from homology"/>
<feature type="binding site" evidence="5">
    <location>
        <position position="118"/>
    </location>
    <ligand>
        <name>biotin</name>
        <dbReference type="ChEBI" id="CHEBI:57586"/>
    </ligand>
</feature>
<dbReference type="GO" id="GO:0004077">
    <property type="term" value="F:biotin--[biotin carboxyl-carrier protein] ligase activity"/>
    <property type="evidence" value="ECO:0007669"/>
    <property type="project" value="UniProtKB-UniRule"/>
</dbReference>
<protein>
    <recommendedName>
        <fullName evidence="5">Bifunctional ligase/repressor BirA</fullName>
    </recommendedName>
    <alternativeName>
        <fullName evidence="5">Biotin--[acetyl-CoA-carboxylase] ligase</fullName>
        <ecNumber evidence="5">6.3.4.15</ecNumber>
    </alternativeName>
    <alternativeName>
        <fullName evidence="5">Biotin--protein ligase</fullName>
    </alternativeName>
    <alternativeName>
        <fullName evidence="5">Biotin-[acetyl-CoA carboxylase] synthetase</fullName>
    </alternativeName>
</protein>
<dbReference type="InterPro" id="IPR004408">
    <property type="entry name" value="Biotin_CoA_COase_ligase"/>
</dbReference>
<dbReference type="InterPro" id="IPR004143">
    <property type="entry name" value="BPL_LPL_catalytic"/>
</dbReference>
<evidence type="ECO:0000313" key="7">
    <source>
        <dbReference type="EMBL" id="RBW70254.1"/>
    </source>
</evidence>
<dbReference type="InterPro" id="IPR008988">
    <property type="entry name" value="Transcriptional_repressor_C"/>
</dbReference>
<dbReference type="CDD" id="cd16442">
    <property type="entry name" value="BPL"/>
    <property type="match status" value="1"/>
</dbReference>
<gene>
    <name evidence="5" type="primary">birA</name>
    <name evidence="7" type="ORF">DS031_06690</name>
</gene>
<dbReference type="Pfam" id="PF03099">
    <property type="entry name" value="BPL_LplA_LipB"/>
    <property type="match status" value="1"/>
</dbReference>
<dbReference type="InterPro" id="IPR045864">
    <property type="entry name" value="aa-tRNA-synth_II/BPL/LPL"/>
</dbReference>
<dbReference type="GO" id="GO:0003677">
    <property type="term" value="F:DNA binding"/>
    <property type="evidence" value="ECO:0007669"/>
    <property type="project" value="UniProtKB-UniRule"/>
</dbReference>
<dbReference type="AlphaFoldDB" id="A0A366Y1G5"/>
<evidence type="ECO:0000256" key="5">
    <source>
        <dbReference type="HAMAP-Rule" id="MF_00978"/>
    </source>
</evidence>
<dbReference type="GO" id="GO:0009249">
    <property type="term" value="P:protein lipoylation"/>
    <property type="evidence" value="ECO:0007669"/>
    <property type="project" value="UniProtKB-ARBA"/>
</dbReference>
<dbReference type="HAMAP" id="MF_00978">
    <property type="entry name" value="Bifunct_BirA"/>
    <property type="match status" value="1"/>
</dbReference>
<dbReference type="SUPFAM" id="SSF46785">
    <property type="entry name" value="Winged helix' DNA-binding domain"/>
    <property type="match status" value="1"/>
</dbReference>
<dbReference type="GO" id="GO:0006355">
    <property type="term" value="P:regulation of DNA-templated transcription"/>
    <property type="evidence" value="ECO:0007669"/>
    <property type="project" value="UniProtKB-UniRule"/>
</dbReference>
<comment type="catalytic activity">
    <reaction evidence="5">
        <text>biotin + L-lysyl-[protein] + ATP = N(6)-biotinyl-L-lysyl-[protein] + AMP + diphosphate + H(+)</text>
        <dbReference type="Rhea" id="RHEA:11756"/>
        <dbReference type="Rhea" id="RHEA-COMP:9752"/>
        <dbReference type="Rhea" id="RHEA-COMP:10505"/>
        <dbReference type="ChEBI" id="CHEBI:15378"/>
        <dbReference type="ChEBI" id="CHEBI:29969"/>
        <dbReference type="ChEBI" id="CHEBI:30616"/>
        <dbReference type="ChEBI" id="CHEBI:33019"/>
        <dbReference type="ChEBI" id="CHEBI:57586"/>
        <dbReference type="ChEBI" id="CHEBI:83144"/>
        <dbReference type="ChEBI" id="CHEBI:456215"/>
        <dbReference type="EC" id="6.3.4.15"/>
    </reaction>
</comment>
<name>A0A366Y1G5_9BACI</name>
<dbReference type="SUPFAM" id="SSF55681">
    <property type="entry name" value="Class II aaRS and biotin synthetases"/>
    <property type="match status" value="1"/>
</dbReference>
<dbReference type="NCBIfam" id="TIGR00121">
    <property type="entry name" value="birA_ligase"/>
    <property type="match status" value="1"/>
</dbReference>
<dbReference type="GO" id="GO:0005737">
    <property type="term" value="C:cytoplasm"/>
    <property type="evidence" value="ECO:0007669"/>
    <property type="project" value="TreeGrafter"/>
</dbReference>
<accession>A0A366Y1G5</accession>
<comment type="function">
    <text evidence="5">Acts both as a biotin--[acetyl-CoA-carboxylase] ligase and a repressor.</text>
</comment>
<dbReference type="SUPFAM" id="SSF50037">
    <property type="entry name" value="C-terminal domain of transcriptional repressors"/>
    <property type="match status" value="1"/>
</dbReference>
<dbReference type="PROSITE" id="PS51733">
    <property type="entry name" value="BPL_LPL_CATALYTIC"/>
    <property type="match status" value="1"/>
</dbReference>
<keyword evidence="2 5" id="KW-0547">Nucleotide-binding</keyword>
<keyword evidence="5" id="KW-0238">DNA-binding</keyword>
<dbReference type="RefSeq" id="WP_181833054.1">
    <property type="nucleotide sequence ID" value="NZ_QOCW01000005.1"/>
</dbReference>
<dbReference type="Pfam" id="PF08279">
    <property type="entry name" value="HTH_11"/>
    <property type="match status" value="1"/>
</dbReference>
<dbReference type="InterPro" id="IPR003142">
    <property type="entry name" value="BPL_C"/>
</dbReference>
<keyword evidence="3 5" id="KW-0067">ATP-binding</keyword>
<evidence type="ECO:0000256" key="2">
    <source>
        <dbReference type="ARBA" id="ARBA00022741"/>
    </source>
</evidence>
<dbReference type="Gene3D" id="2.30.30.100">
    <property type="match status" value="1"/>
</dbReference>
<dbReference type="InterPro" id="IPR030855">
    <property type="entry name" value="Bifunct_BirA"/>
</dbReference>
<dbReference type="PANTHER" id="PTHR12835:SF5">
    <property type="entry name" value="BIOTIN--PROTEIN LIGASE"/>
    <property type="match status" value="1"/>
</dbReference>
<feature type="domain" description="BPL/LPL catalytic" evidence="6">
    <location>
        <begin position="70"/>
        <end position="261"/>
    </location>
</feature>
<evidence type="ECO:0000256" key="4">
    <source>
        <dbReference type="ARBA" id="ARBA00023267"/>
    </source>
</evidence>
<reference evidence="7 8" key="1">
    <citation type="submission" date="2018-07" db="EMBL/GenBank/DDBJ databases">
        <title>Lottiidibacillus patelloidae gen. nov., sp. nov., isolated from the intestinal tract of a marine limpet and the reclassification of B. taeanensis BH030017T, B. algicola KMM 3737T and B. hwajinpoensis SW-72T as genus Lottiidibacillus.</title>
        <authorList>
            <person name="Liu R."/>
            <person name="Huang Z."/>
        </authorList>
    </citation>
    <scope>NUCLEOTIDE SEQUENCE [LARGE SCALE GENOMIC DNA]</scope>
    <source>
        <strain evidence="7 8">BH030017</strain>
    </source>
</reference>
<dbReference type="Proteomes" id="UP000253314">
    <property type="component" value="Unassembled WGS sequence"/>
</dbReference>
<dbReference type="EC" id="6.3.4.15" evidence="5"/>
<comment type="similarity">
    <text evidence="5">Belongs to the biotin--protein ligase family.</text>
</comment>
<keyword evidence="4 5" id="KW-0092">Biotin</keyword>
<evidence type="ECO:0000256" key="3">
    <source>
        <dbReference type="ARBA" id="ARBA00022840"/>
    </source>
</evidence>
<sequence length="328" mass="36686">MQLSMKEQMLHILLEHNGEYVSGQKISEQLGCSRTAIWKHISELRKEGYELEAMQRRGYRIIQQPNNIRSHNIHVGLKTEFVGQNIVYHESVSSTQTIAHQLAHEGAEEGTLVAADEQGKGKGRLGRDWHSPKGTGVWMSLILRPKIPPQQAPQLTLLAAVAVVKGIKEAVGLDCEIKWPNDILIHGKKVVGILTELQAEADRIQSVIIGIGINVNVKEFPEELQNKATSLLIEKSGKEINRAALMQRILEQTERIYKQYLKEGFPIIKLLWESYAVSLGKEIKATTINGSFEGYAKGITEEGVLLIEDKEGEIHQIYSADIEISSQT</sequence>
<keyword evidence="5" id="KW-0804">Transcription</keyword>
<evidence type="ECO:0000256" key="1">
    <source>
        <dbReference type="ARBA" id="ARBA00022598"/>
    </source>
</evidence>
<keyword evidence="5" id="KW-0678">Repressor</keyword>
<evidence type="ECO:0000259" key="6">
    <source>
        <dbReference type="PROSITE" id="PS51733"/>
    </source>
</evidence>
<feature type="binding site" evidence="5">
    <location>
        <position position="189"/>
    </location>
    <ligand>
        <name>biotin</name>
        <dbReference type="ChEBI" id="CHEBI:57586"/>
    </ligand>
</feature>
<dbReference type="InterPro" id="IPR036388">
    <property type="entry name" value="WH-like_DNA-bd_sf"/>
</dbReference>
<comment type="caution">
    <text evidence="5">Lacks conserved residue(s) required for the propagation of feature annotation.</text>
</comment>
<keyword evidence="1 5" id="KW-0436">Ligase</keyword>
<dbReference type="EMBL" id="QOCW01000005">
    <property type="protein sequence ID" value="RBW70254.1"/>
    <property type="molecule type" value="Genomic_DNA"/>
</dbReference>
<keyword evidence="8" id="KW-1185">Reference proteome</keyword>
<dbReference type="Pfam" id="PF02237">
    <property type="entry name" value="BPL_C"/>
    <property type="match status" value="1"/>
</dbReference>
<keyword evidence="5" id="KW-0805">Transcription regulation</keyword>
<organism evidence="7 8">
    <name type="scientific">Bacillus taeanensis</name>
    <dbReference type="NCBI Taxonomy" id="273032"/>
    <lineage>
        <taxon>Bacteria</taxon>
        <taxon>Bacillati</taxon>
        <taxon>Bacillota</taxon>
        <taxon>Bacilli</taxon>
        <taxon>Bacillales</taxon>
        <taxon>Bacillaceae</taxon>
        <taxon>Bacillus</taxon>
    </lineage>
</organism>
<dbReference type="PANTHER" id="PTHR12835">
    <property type="entry name" value="BIOTIN PROTEIN LIGASE"/>
    <property type="match status" value="1"/>
</dbReference>
<evidence type="ECO:0000313" key="8">
    <source>
        <dbReference type="Proteomes" id="UP000253314"/>
    </source>
</evidence>